<name>A0ABV8S120_9BURK</name>
<protein>
    <recommendedName>
        <fullName evidence="9">TRAP transporter small permease protein</fullName>
    </recommendedName>
</protein>
<comment type="subcellular location">
    <subcellularLocation>
        <location evidence="1 9">Cell inner membrane</location>
        <topology evidence="1 9">Multi-pass membrane protein</topology>
    </subcellularLocation>
</comment>
<dbReference type="PANTHER" id="PTHR35011">
    <property type="entry name" value="2,3-DIKETO-L-GULONATE TRAP TRANSPORTER SMALL PERMEASE PROTEIN YIAM"/>
    <property type="match status" value="1"/>
</dbReference>
<keyword evidence="12" id="KW-1185">Reference proteome</keyword>
<feature type="transmembrane region" description="Helical" evidence="9">
    <location>
        <begin position="117"/>
        <end position="138"/>
    </location>
</feature>
<evidence type="ECO:0000256" key="8">
    <source>
        <dbReference type="ARBA" id="ARBA00038436"/>
    </source>
</evidence>
<dbReference type="EMBL" id="JBHSDY010000007">
    <property type="protein sequence ID" value="MFC4298819.1"/>
    <property type="molecule type" value="Genomic_DNA"/>
</dbReference>
<evidence type="ECO:0000256" key="9">
    <source>
        <dbReference type="RuleBase" id="RU369079"/>
    </source>
</evidence>
<evidence type="ECO:0000256" key="5">
    <source>
        <dbReference type="ARBA" id="ARBA00022692"/>
    </source>
</evidence>
<evidence type="ECO:0000313" key="12">
    <source>
        <dbReference type="Proteomes" id="UP001595756"/>
    </source>
</evidence>
<evidence type="ECO:0000256" key="1">
    <source>
        <dbReference type="ARBA" id="ARBA00004429"/>
    </source>
</evidence>
<evidence type="ECO:0000256" key="6">
    <source>
        <dbReference type="ARBA" id="ARBA00022989"/>
    </source>
</evidence>
<dbReference type="Proteomes" id="UP001595756">
    <property type="component" value="Unassembled WGS sequence"/>
</dbReference>
<comment type="subunit">
    <text evidence="9">The complex comprises the extracytoplasmic solute receptor protein and the two transmembrane proteins.</text>
</comment>
<feature type="domain" description="Tripartite ATP-independent periplasmic transporters DctQ component" evidence="10">
    <location>
        <begin position="51"/>
        <end position="179"/>
    </location>
</feature>
<feature type="transmembrane region" description="Helical" evidence="9">
    <location>
        <begin position="150"/>
        <end position="174"/>
    </location>
</feature>
<keyword evidence="3" id="KW-1003">Cell membrane</keyword>
<evidence type="ECO:0000256" key="4">
    <source>
        <dbReference type="ARBA" id="ARBA00022519"/>
    </source>
</evidence>
<proteinExistence type="inferred from homology"/>
<evidence type="ECO:0000256" key="7">
    <source>
        <dbReference type="ARBA" id="ARBA00023136"/>
    </source>
</evidence>
<comment type="caution">
    <text evidence="9">Lacks conserved residue(s) required for the propagation of feature annotation.</text>
</comment>
<keyword evidence="5 9" id="KW-0812">Transmembrane</keyword>
<reference evidence="12" key="1">
    <citation type="journal article" date="2019" name="Int. J. Syst. Evol. Microbiol.">
        <title>The Global Catalogue of Microorganisms (GCM) 10K type strain sequencing project: providing services to taxonomists for standard genome sequencing and annotation.</title>
        <authorList>
            <consortium name="The Broad Institute Genomics Platform"/>
            <consortium name="The Broad Institute Genome Sequencing Center for Infectious Disease"/>
            <person name="Wu L."/>
            <person name="Ma J."/>
        </authorList>
    </citation>
    <scope>NUCLEOTIDE SEQUENCE [LARGE SCALE GENOMIC DNA]</scope>
    <source>
        <strain evidence="12">CGMCC 1.19029</strain>
    </source>
</reference>
<comment type="function">
    <text evidence="9">Part of the tripartite ATP-independent periplasmic (TRAP) transport system.</text>
</comment>
<accession>A0ABV8S120</accession>
<evidence type="ECO:0000313" key="11">
    <source>
        <dbReference type="EMBL" id="MFC4298819.1"/>
    </source>
</evidence>
<keyword evidence="4 9" id="KW-0997">Cell inner membrane</keyword>
<keyword evidence="6 9" id="KW-1133">Transmembrane helix</keyword>
<dbReference type="Pfam" id="PF04290">
    <property type="entry name" value="DctQ"/>
    <property type="match status" value="1"/>
</dbReference>
<evidence type="ECO:0000256" key="3">
    <source>
        <dbReference type="ARBA" id="ARBA00022475"/>
    </source>
</evidence>
<sequence>MEPSPSGDPLSAMRLARDRVQAQREQRAARPGRLIMLQRCVMVATGVAVTTLMSIQIVTRYLFGFSIYGIEELMSFIAVWLYFIGSAHGAWGRGQISASLLDVALPFGQMQQACRTLACLVTTVLCGWMTVWSAQYFLNSVHRHLMSLEVGIPMAWVNISMPIGLALMTFYFLIETLEEFSILRGRT</sequence>
<evidence type="ECO:0000256" key="2">
    <source>
        <dbReference type="ARBA" id="ARBA00022448"/>
    </source>
</evidence>
<evidence type="ECO:0000259" key="10">
    <source>
        <dbReference type="Pfam" id="PF04290"/>
    </source>
</evidence>
<comment type="similarity">
    <text evidence="8 9">Belongs to the TRAP transporter small permease family.</text>
</comment>
<dbReference type="InterPro" id="IPR007387">
    <property type="entry name" value="TRAP_DctQ"/>
</dbReference>
<keyword evidence="2 9" id="KW-0813">Transport</keyword>
<dbReference type="RefSeq" id="WP_376813374.1">
    <property type="nucleotide sequence ID" value="NZ_JBHSDY010000007.1"/>
</dbReference>
<feature type="transmembrane region" description="Helical" evidence="9">
    <location>
        <begin position="34"/>
        <end position="55"/>
    </location>
</feature>
<comment type="caution">
    <text evidence="11">The sequence shown here is derived from an EMBL/GenBank/DDBJ whole genome shotgun (WGS) entry which is preliminary data.</text>
</comment>
<dbReference type="PANTHER" id="PTHR35011:SF2">
    <property type="entry name" value="2,3-DIKETO-L-GULONATE TRAP TRANSPORTER SMALL PERMEASE PROTEIN YIAM"/>
    <property type="match status" value="1"/>
</dbReference>
<keyword evidence="7 9" id="KW-0472">Membrane</keyword>
<gene>
    <name evidence="11" type="ORF">ACFO0J_12275</name>
</gene>
<dbReference type="InterPro" id="IPR055348">
    <property type="entry name" value="DctQ"/>
</dbReference>
<organism evidence="11 12">
    <name type="scientific">Castellaniella hirudinis</name>
    <dbReference type="NCBI Taxonomy" id="1144617"/>
    <lineage>
        <taxon>Bacteria</taxon>
        <taxon>Pseudomonadati</taxon>
        <taxon>Pseudomonadota</taxon>
        <taxon>Betaproteobacteria</taxon>
        <taxon>Burkholderiales</taxon>
        <taxon>Alcaligenaceae</taxon>
        <taxon>Castellaniella</taxon>
    </lineage>
</organism>